<dbReference type="AlphaFoldDB" id="A0A811RG20"/>
<protein>
    <submittedName>
        <fullName evidence="1">Uncharacterized protein</fullName>
    </submittedName>
</protein>
<evidence type="ECO:0000313" key="1">
    <source>
        <dbReference type="EMBL" id="CAD6268847.1"/>
    </source>
</evidence>
<organism evidence="1 2">
    <name type="scientific">Miscanthus lutarioriparius</name>
    <dbReference type="NCBI Taxonomy" id="422564"/>
    <lineage>
        <taxon>Eukaryota</taxon>
        <taxon>Viridiplantae</taxon>
        <taxon>Streptophyta</taxon>
        <taxon>Embryophyta</taxon>
        <taxon>Tracheophyta</taxon>
        <taxon>Spermatophyta</taxon>
        <taxon>Magnoliopsida</taxon>
        <taxon>Liliopsida</taxon>
        <taxon>Poales</taxon>
        <taxon>Poaceae</taxon>
        <taxon>PACMAD clade</taxon>
        <taxon>Panicoideae</taxon>
        <taxon>Andropogonodae</taxon>
        <taxon>Andropogoneae</taxon>
        <taxon>Saccharinae</taxon>
        <taxon>Miscanthus</taxon>
    </lineage>
</organism>
<name>A0A811RG20_9POAL</name>
<comment type="caution">
    <text evidence="1">The sequence shown here is derived from an EMBL/GenBank/DDBJ whole genome shotgun (WGS) entry which is preliminary data.</text>
</comment>
<proteinExistence type="predicted"/>
<dbReference type="OrthoDB" id="24645at2759"/>
<dbReference type="EMBL" id="CAJGYO010000014">
    <property type="protein sequence ID" value="CAD6268847.1"/>
    <property type="molecule type" value="Genomic_DNA"/>
</dbReference>
<sequence>MSLMAAFRAAKILRTLPLKCGELAAVAASASASGDPPPGAVKCRKASTPPWCVYLIASSRIPRTYIGVTTDFPRR</sequence>
<accession>A0A811RG20</accession>
<reference evidence="1" key="1">
    <citation type="submission" date="2020-10" db="EMBL/GenBank/DDBJ databases">
        <authorList>
            <person name="Han B."/>
            <person name="Lu T."/>
            <person name="Zhao Q."/>
            <person name="Huang X."/>
            <person name="Zhao Y."/>
        </authorList>
    </citation>
    <scope>NUCLEOTIDE SEQUENCE</scope>
</reference>
<dbReference type="Proteomes" id="UP000604825">
    <property type="component" value="Unassembled WGS sequence"/>
</dbReference>
<gene>
    <name evidence="1" type="ORF">NCGR_LOCUS52152</name>
</gene>
<keyword evidence="2" id="KW-1185">Reference proteome</keyword>
<evidence type="ECO:0000313" key="2">
    <source>
        <dbReference type="Proteomes" id="UP000604825"/>
    </source>
</evidence>